<dbReference type="GO" id="GO:0016486">
    <property type="term" value="P:peptide hormone processing"/>
    <property type="evidence" value="ECO:0007669"/>
    <property type="project" value="TreeGrafter"/>
</dbReference>
<dbReference type="FunFam" id="3.40.50.200:FF:000002">
    <property type="entry name" value="Proprotein convertase subtilisin/kexin type 5"/>
    <property type="match status" value="1"/>
</dbReference>
<dbReference type="GO" id="GO:0009986">
    <property type="term" value="C:cell surface"/>
    <property type="evidence" value="ECO:0007669"/>
    <property type="project" value="TreeGrafter"/>
</dbReference>
<dbReference type="SMART" id="SM00261">
    <property type="entry name" value="FU"/>
    <property type="match status" value="3"/>
</dbReference>
<dbReference type="Gene3D" id="2.60.120.260">
    <property type="entry name" value="Galactose-binding domain-like"/>
    <property type="match status" value="1"/>
</dbReference>
<dbReference type="InterPro" id="IPR000209">
    <property type="entry name" value="Peptidase_S8/S53_dom"/>
</dbReference>
<feature type="signal peptide" evidence="13">
    <location>
        <begin position="1"/>
        <end position="20"/>
    </location>
</feature>
<dbReference type="FunFam" id="3.30.70.850:FF:000001">
    <property type="entry name" value="Proprotein convertase subtilisin/kexin type 5"/>
    <property type="match status" value="1"/>
</dbReference>
<dbReference type="Gene3D" id="2.10.220.10">
    <property type="entry name" value="Hormone Receptor, Insulin-like Growth Factor Receptor 1, Chain A, domain 2"/>
    <property type="match status" value="2"/>
</dbReference>
<dbReference type="GO" id="GO:0016020">
    <property type="term" value="C:membrane"/>
    <property type="evidence" value="ECO:0007669"/>
    <property type="project" value="TreeGrafter"/>
</dbReference>
<dbReference type="InterPro" id="IPR038466">
    <property type="entry name" value="S8_pro-domain_sf"/>
</dbReference>
<keyword evidence="6 11" id="KW-0378">Hydrolase</keyword>
<dbReference type="PANTHER" id="PTHR42884">
    <property type="entry name" value="PROPROTEIN CONVERTASE SUBTILISIN/KEXIN-RELATED"/>
    <property type="match status" value="1"/>
</dbReference>
<feature type="active site" description="Charge relay system" evidence="10 11">
    <location>
        <position position="376"/>
    </location>
</feature>
<dbReference type="Proteomes" id="UP000694568">
    <property type="component" value="Unplaced"/>
</dbReference>
<evidence type="ECO:0000256" key="1">
    <source>
        <dbReference type="ARBA" id="ARBA00011073"/>
    </source>
</evidence>
<evidence type="ECO:0000256" key="13">
    <source>
        <dbReference type="SAM" id="SignalP"/>
    </source>
</evidence>
<dbReference type="SUPFAM" id="SSF49785">
    <property type="entry name" value="Galactose-binding domain-like"/>
    <property type="match status" value="1"/>
</dbReference>
<dbReference type="PROSITE" id="PS00138">
    <property type="entry name" value="SUBTILASE_SER"/>
    <property type="match status" value="1"/>
</dbReference>
<keyword evidence="3" id="KW-0165">Cleavage on pair of basic residues</keyword>
<dbReference type="InterPro" id="IPR032778">
    <property type="entry name" value="GF_recep_IV"/>
</dbReference>
<sequence>MAFFLLLIIVTVLRIESVAPGPGNVYTNHWAVRIPGGRGQADRIAAKYGYINFGQIGSLEDHYHFHHSRVVRRAAYSLKGPHSFIHMDPEVAWAEQQVVKPRVKRYVQSDPSFIHFNDPKWSNMWYIHCNDKSSRCRSEMNILAAWQRGYTGKNVVVTILDDGIERNHPDLAQNYDHLASYDVNGNDHDPTPRYDSRNENIHGTRCAGQVAAVANNSHCAVGIAYNVRIGGIRMLDGDVTDLVEAMSLGIRPDYIDIYSASWGPKDDGKTVDGPGPLTKQAFEQGINKGRKGLGSIFVWASGNGGRQGDHCSCDGYTSSIYTISISSTTENGNKPWYLEVCSSIIATTYSSGEFNERKIVTTDLRHRCTDGHTGTSVSAPIVAGIIALALEANLLLTWRDVQHLLVKTSRPVHLKADDWKTNAAGFRVSHLYGFGLVDAEAMVLEAMKWRTVPAQHTCRKLQTEEPEQHVAYLEHVVVKVLIVHPRRGDLEINLISPSGTRSQLLANRLFDSSNEGFRNWEFMTVHFWGERAEGTWTLEIVDSLSKLRNPEVLGNLKEWTLVLHGTSQNPYQPSSAQHSGSRMVEIPALEEILEEPELEEEDEYDGPCHSECGDQGCDGPDSDHCLNCVHFSSGSLKSGRTCVSHCPLGHYEDTASRRCRRCYKGCERCVARSAGDCLSCRRGLFLNTLNSSCIDTCPPGYFADENQRQCLKCHNTCMRCLRYADRCTACSEGYSLAGMTCVPECTNGTFFHLEEMTCSPCQSSCRTCTGQCICYVWAVSSQN</sequence>
<evidence type="ECO:0000256" key="6">
    <source>
        <dbReference type="ARBA" id="ARBA00022801"/>
    </source>
</evidence>
<evidence type="ECO:0000313" key="16">
    <source>
        <dbReference type="Proteomes" id="UP000694568"/>
    </source>
</evidence>
<evidence type="ECO:0000256" key="2">
    <source>
        <dbReference type="ARBA" id="ARBA00022670"/>
    </source>
</evidence>
<dbReference type="PRINTS" id="PR00723">
    <property type="entry name" value="SUBTILISIN"/>
</dbReference>
<evidence type="ECO:0000256" key="5">
    <source>
        <dbReference type="ARBA" id="ARBA00022737"/>
    </source>
</evidence>
<evidence type="ECO:0000256" key="10">
    <source>
        <dbReference type="PIRSR" id="PIRSR615500-1"/>
    </source>
</evidence>
<keyword evidence="16" id="KW-1185">Reference proteome</keyword>
<evidence type="ECO:0000256" key="7">
    <source>
        <dbReference type="ARBA" id="ARBA00022825"/>
    </source>
</evidence>
<evidence type="ECO:0000256" key="8">
    <source>
        <dbReference type="ARBA" id="ARBA00023145"/>
    </source>
</evidence>
<dbReference type="GO" id="GO:0004252">
    <property type="term" value="F:serine-type endopeptidase activity"/>
    <property type="evidence" value="ECO:0007669"/>
    <property type="project" value="UniProtKB-UniRule"/>
</dbReference>
<evidence type="ECO:0000259" key="14">
    <source>
        <dbReference type="PROSITE" id="PS51829"/>
    </source>
</evidence>
<dbReference type="PROSITE" id="PS00137">
    <property type="entry name" value="SUBTILASE_HIS"/>
    <property type="match status" value="1"/>
</dbReference>
<keyword evidence="2 11" id="KW-0645">Protease</keyword>
<evidence type="ECO:0000313" key="15">
    <source>
        <dbReference type="Ensembl" id="ENSSLUP00000059718.1"/>
    </source>
</evidence>
<organism evidence="15 16">
    <name type="scientific">Sander lucioperca</name>
    <name type="common">Pike-perch</name>
    <name type="synonym">Perca lucioperca</name>
    <dbReference type="NCBI Taxonomy" id="283035"/>
    <lineage>
        <taxon>Eukaryota</taxon>
        <taxon>Metazoa</taxon>
        <taxon>Chordata</taxon>
        <taxon>Craniata</taxon>
        <taxon>Vertebrata</taxon>
        <taxon>Euteleostomi</taxon>
        <taxon>Actinopterygii</taxon>
        <taxon>Neopterygii</taxon>
        <taxon>Teleostei</taxon>
        <taxon>Neoteleostei</taxon>
        <taxon>Acanthomorphata</taxon>
        <taxon>Eupercaria</taxon>
        <taxon>Perciformes</taxon>
        <taxon>Percoidei</taxon>
        <taxon>Percidae</taxon>
        <taxon>Luciopercinae</taxon>
        <taxon>Sander</taxon>
    </lineage>
</organism>
<evidence type="ECO:0000256" key="9">
    <source>
        <dbReference type="ARBA" id="ARBA00023180"/>
    </source>
</evidence>
<dbReference type="PROSITE" id="PS51892">
    <property type="entry name" value="SUBTILASE"/>
    <property type="match status" value="1"/>
</dbReference>
<keyword evidence="5" id="KW-0677">Repeat</keyword>
<dbReference type="InterPro" id="IPR015500">
    <property type="entry name" value="Peptidase_S8_subtilisin-rel"/>
</dbReference>
<dbReference type="PANTHER" id="PTHR42884:SF8">
    <property type="entry name" value="PROPROTEIN CONVERTASE SUBTILISIN_KEXIN TYPE 6"/>
    <property type="match status" value="1"/>
</dbReference>
<accession>A0A8D0AV99</accession>
<dbReference type="AlphaFoldDB" id="A0A8D0AV99"/>
<dbReference type="GeneTree" id="ENSGT00940000159506"/>
<dbReference type="InterPro" id="IPR002884">
    <property type="entry name" value="P_dom"/>
</dbReference>
<dbReference type="CDD" id="cd00064">
    <property type="entry name" value="FU"/>
    <property type="match status" value="3"/>
</dbReference>
<dbReference type="InterPro" id="IPR036852">
    <property type="entry name" value="Peptidase_S8/S53_dom_sf"/>
</dbReference>
<keyword evidence="7 11" id="KW-0720">Serine protease</keyword>
<dbReference type="InterPro" id="IPR008979">
    <property type="entry name" value="Galactose-bd-like_sf"/>
</dbReference>
<feature type="chain" id="PRO_5034321679" evidence="13">
    <location>
        <begin position="21"/>
        <end position="783"/>
    </location>
</feature>
<keyword evidence="8" id="KW-0865">Zymogen</keyword>
<dbReference type="Ensembl" id="ENSSLUT00000061409.1">
    <property type="protein sequence ID" value="ENSSLUP00000059718.1"/>
    <property type="gene ID" value="ENSSLUG00000025426.1"/>
</dbReference>
<dbReference type="InterPro" id="IPR032815">
    <property type="entry name" value="S8_pro-domain"/>
</dbReference>
<keyword evidence="4 13" id="KW-0732">Signal</keyword>
<dbReference type="InterPro" id="IPR023827">
    <property type="entry name" value="Peptidase_S8_Asp-AS"/>
</dbReference>
<dbReference type="PROSITE" id="PS51829">
    <property type="entry name" value="P_HOMO_B"/>
    <property type="match status" value="1"/>
</dbReference>
<evidence type="ECO:0000256" key="3">
    <source>
        <dbReference type="ARBA" id="ARBA00022685"/>
    </source>
</evidence>
<evidence type="ECO:0000256" key="12">
    <source>
        <dbReference type="RuleBase" id="RU003355"/>
    </source>
</evidence>
<feature type="active site" description="Charge relay system" evidence="10 11">
    <location>
        <position position="161"/>
    </location>
</feature>
<feature type="domain" description="P/Homo B" evidence="14">
    <location>
        <begin position="421"/>
        <end position="569"/>
    </location>
</feature>
<dbReference type="InterPro" id="IPR034182">
    <property type="entry name" value="Kexin/furin"/>
</dbReference>
<dbReference type="GO" id="GO:0005615">
    <property type="term" value="C:extracellular space"/>
    <property type="evidence" value="ECO:0007669"/>
    <property type="project" value="TreeGrafter"/>
</dbReference>
<comment type="similarity">
    <text evidence="1 11 12">Belongs to the peptidase S8 family.</text>
</comment>
<name>A0A8D0AV99_SANLU</name>
<dbReference type="FunFam" id="2.60.120.260:FF:000006">
    <property type="entry name" value="Proprotein convertase subtilisin/kexin type 5"/>
    <property type="match status" value="1"/>
</dbReference>
<dbReference type="InterPro" id="IPR009030">
    <property type="entry name" value="Growth_fac_rcpt_cys_sf"/>
</dbReference>
<dbReference type="Pfam" id="PF16470">
    <property type="entry name" value="S8_pro-domain"/>
    <property type="match status" value="1"/>
</dbReference>
<dbReference type="Pfam" id="PF01483">
    <property type="entry name" value="P_proprotein"/>
    <property type="match status" value="1"/>
</dbReference>
<dbReference type="Gene3D" id="3.30.70.850">
    <property type="entry name" value="Peptidase S8, pro-domain"/>
    <property type="match status" value="1"/>
</dbReference>
<dbReference type="CDD" id="cd04059">
    <property type="entry name" value="Peptidases_S8_Protein_convertases_Kexins_Furin-like"/>
    <property type="match status" value="1"/>
</dbReference>
<evidence type="ECO:0000256" key="11">
    <source>
        <dbReference type="PROSITE-ProRule" id="PRU01240"/>
    </source>
</evidence>
<dbReference type="PROSITE" id="PS00136">
    <property type="entry name" value="SUBTILASE_ASP"/>
    <property type="match status" value="1"/>
</dbReference>
<dbReference type="SUPFAM" id="SSF52743">
    <property type="entry name" value="Subtilisin-like"/>
    <property type="match status" value="1"/>
</dbReference>
<protein>
    <submittedName>
        <fullName evidence="15">Proprotein convertase subtilisin/kexin type 6</fullName>
    </submittedName>
</protein>
<dbReference type="Pfam" id="PF14843">
    <property type="entry name" value="GF_recep_IV"/>
    <property type="match status" value="1"/>
</dbReference>
<dbReference type="InterPro" id="IPR022398">
    <property type="entry name" value="Peptidase_S8_His-AS"/>
</dbReference>
<proteinExistence type="inferred from homology"/>
<keyword evidence="9" id="KW-0325">Glycoprotein</keyword>
<dbReference type="Pfam" id="PF00082">
    <property type="entry name" value="Peptidase_S8"/>
    <property type="match status" value="1"/>
</dbReference>
<feature type="active site" description="Charge relay system" evidence="10 11">
    <location>
        <position position="202"/>
    </location>
</feature>
<evidence type="ECO:0000256" key="4">
    <source>
        <dbReference type="ARBA" id="ARBA00022729"/>
    </source>
</evidence>
<dbReference type="InterPro" id="IPR023828">
    <property type="entry name" value="Peptidase_S8_Ser-AS"/>
</dbReference>
<dbReference type="InterPro" id="IPR006212">
    <property type="entry name" value="Furin_repeat"/>
</dbReference>
<dbReference type="Gene3D" id="3.40.50.200">
    <property type="entry name" value="Peptidase S8/S53 domain"/>
    <property type="match status" value="1"/>
</dbReference>
<reference evidence="15" key="1">
    <citation type="submission" date="2025-08" db="UniProtKB">
        <authorList>
            <consortium name="Ensembl"/>
        </authorList>
    </citation>
    <scope>IDENTIFICATION</scope>
</reference>
<gene>
    <name evidence="15" type="primary">LOC116045202</name>
</gene>
<dbReference type="SUPFAM" id="SSF54897">
    <property type="entry name" value="Protease propeptides/inhibitors"/>
    <property type="match status" value="1"/>
</dbReference>
<dbReference type="SUPFAM" id="SSF57184">
    <property type="entry name" value="Growth factor receptor domain"/>
    <property type="match status" value="1"/>
</dbReference>
<reference evidence="15" key="2">
    <citation type="submission" date="2025-09" db="UniProtKB">
        <authorList>
            <consortium name="Ensembl"/>
        </authorList>
    </citation>
    <scope>IDENTIFICATION</scope>
</reference>